<gene>
    <name evidence="3" type="ORF">UCREL1_4252</name>
</gene>
<evidence type="ECO:0000313" key="4">
    <source>
        <dbReference type="Proteomes" id="UP000012174"/>
    </source>
</evidence>
<dbReference type="STRING" id="1287681.M7SQK2"/>
<keyword evidence="1" id="KW-0732">Signal</keyword>
<protein>
    <submittedName>
        <fullName evidence="3">Putative xaa-pro aminopeptidase family enzyme protein</fullName>
    </submittedName>
</protein>
<proteinExistence type="predicted"/>
<dbReference type="InterPro" id="IPR000994">
    <property type="entry name" value="Pept_M24"/>
</dbReference>
<dbReference type="OrthoDB" id="3632757at2759"/>
<keyword evidence="3" id="KW-0645">Protease</keyword>
<dbReference type="AlphaFoldDB" id="M7SQK2"/>
<dbReference type="Gene3D" id="3.90.230.10">
    <property type="entry name" value="Creatinase/methionine aminopeptidase superfamily"/>
    <property type="match status" value="1"/>
</dbReference>
<evidence type="ECO:0000259" key="2">
    <source>
        <dbReference type="Pfam" id="PF00557"/>
    </source>
</evidence>
<feature type="signal peptide" evidence="1">
    <location>
        <begin position="1"/>
        <end position="25"/>
    </location>
</feature>
<keyword evidence="3" id="KW-0031">Aminopeptidase</keyword>
<dbReference type="Proteomes" id="UP000012174">
    <property type="component" value="Unassembled WGS sequence"/>
</dbReference>
<dbReference type="SUPFAM" id="SSF55920">
    <property type="entry name" value="Creatinase/aminopeptidase"/>
    <property type="match status" value="1"/>
</dbReference>
<dbReference type="Pfam" id="PF00557">
    <property type="entry name" value="Peptidase_M24"/>
    <property type="match status" value="1"/>
</dbReference>
<accession>M7SQK2</accession>
<dbReference type="GO" id="GO:0004177">
    <property type="term" value="F:aminopeptidase activity"/>
    <property type="evidence" value="ECO:0007669"/>
    <property type="project" value="UniProtKB-KW"/>
</dbReference>
<dbReference type="InterPro" id="IPR036005">
    <property type="entry name" value="Creatinase/aminopeptidase-like"/>
</dbReference>
<sequence>MRGSLSGIVGTIAALATLHVQSSTGSQVAAKTPQYQLLPSLREQADIVDAWTEERKALIPGLLRKYGVDAWLMSQREYAEDTVFWALKPSTAFSARRRTTQLFLADPSPPGSPTSYSWIENTDLVWRELRAVLEVQQPARIAVDAHRELAFASGLHAGERDAIATALGDEWAAKFVVAPMLPIEVVAHMVPGRLEWYRKMMETSWAIIEEAFSEKIIVPGVTRSSDVEWWMREKIQALNYTTWFQPSVFIVGNDEFPGQAVDETVDDPHAPDRPINYGDLIHTDFGVSALGLNTDTQHLGYVLRPGETEADIPAGMLEGLKKVNRLQDIVKENMKIGLTGDEILMASRKQMQAEGIEGKIYCHATGEWGHSAGAVIGMTNLQDGVPVLGELPLLKNTYYSIELYAEHFVPEINQVLKFPQEEDVYWDEDAQSWEWVYGRQEKLLLVRSQEGKDSSYGAGEL</sequence>
<dbReference type="HOGENOM" id="CLU_017266_9_0_1"/>
<name>M7SQK2_EUTLA</name>
<feature type="domain" description="Peptidase M24" evidence="2">
    <location>
        <begin position="197"/>
        <end position="398"/>
    </location>
</feature>
<evidence type="ECO:0000256" key="1">
    <source>
        <dbReference type="SAM" id="SignalP"/>
    </source>
</evidence>
<reference evidence="4" key="1">
    <citation type="journal article" date="2013" name="Genome Announc.">
        <title>Draft genome sequence of the grapevine dieback fungus Eutypa lata UCR-EL1.</title>
        <authorList>
            <person name="Blanco-Ulate B."/>
            <person name="Rolshausen P.E."/>
            <person name="Cantu D."/>
        </authorList>
    </citation>
    <scope>NUCLEOTIDE SEQUENCE [LARGE SCALE GENOMIC DNA]</scope>
    <source>
        <strain evidence="4">UCR-EL1</strain>
    </source>
</reference>
<keyword evidence="3" id="KW-0378">Hydrolase</keyword>
<evidence type="ECO:0000313" key="3">
    <source>
        <dbReference type="EMBL" id="EMR68734.1"/>
    </source>
</evidence>
<keyword evidence="4" id="KW-1185">Reference proteome</keyword>
<dbReference type="KEGG" id="ela:UCREL1_4252"/>
<dbReference type="OMA" id="GPTIGMW"/>
<organism evidence="3 4">
    <name type="scientific">Eutypa lata (strain UCR-EL1)</name>
    <name type="common">Grapevine dieback disease fungus</name>
    <name type="synonym">Eutypa armeniacae</name>
    <dbReference type="NCBI Taxonomy" id="1287681"/>
    <lineage>
        <taxon>Eukaryota</taxon>
        <taxon>Fungi</taxon>
        <taxon>Dikarya</taxon>
        <taxon>Ascomycota</taxon>
        <taxon>Pezizomycotina</taxon>
        <taxon>Sordariomycetes</taxon>
        <taxon>Xylariomycetidae</taxon>
        <taxon>Xylariales</taxon>
        <taxon>Diatrypaceae</taxon>
        <taxon>Eutypa</taxon>
    </lineage>
</organism>
<dbReference type="eggNOG" id="ENOG502SI2E">
    <property type="taxonomic scope" value="Eukaryota"/>
</dbReference>
<feature type="chain" id="PRO_5004085167" evidence="1">
    <location>
        <begin position="26"/>
        <end position="461"/>
    </location>
</feature>
<dbReference type="EMBL" id="KB706190">
    <property type="protein sequence ID" value="EMR68734.1"/>
    <property type="molecule type" value="Genomic_DNA"/>
</dbReference>